<dbReference type="OrthoDB" id="6609678at2759"/>
<proteinExistence type="predicted"/>
<accession>A0A482WXG3</accession>
<evidence type="ECO:0000313" key="3">
    <source>
        <dbReference type="Proteomes" id="UP000291343"/>
    </source>
</evidence>
<keyword evidence="1" id="KW-0175">Coiled coil</keyword>
<dbReference type="EMBL" id="QKKF02022802">
    <property type="protein sequence ID" value="RZF38188.1"/>
    <property type="molecule type" value="Genomic_DNA"/>
</dbReference>
<dbReference type="SUPFAM" id="SSF57903">
    <property type="entry name" value="FYVE/PHD zinc finger"/>
    <property type="match status" value="1"/>
</dbReference>
<feature type="coiled-coil region" evidence="1">
    <location>
        <begin position="124"/>
        <end position="175"/>
    </location>
</feature>
<reference evidence="2 3" key="1">
    <citation type="journal article" date="2017" name="Gigascience">
        <title>Genome sequence of the small brown planthopper, Laodelphax striatellus.</title>
        <authorList>
            <person name="Zhu J."/>
            <person name="Jiang F."/>
            <person name="Wang X."/>
            <person name="Yang P."/>
            <person name="Bao Y."/>
            <person name="Zhao W."/>
            <person name="Wang W."/>
            <person name="Lu H."/>
            <person name="Wang Q."/>
            <person name="Cui N."/>
            <person name="Li J."/>
            <person name="Chen X."/>
            <person name="Luo L."/>
            <person name="Yu J."/>
            <person name="Kang L."/>
            <person name="Cui F."/>
        </authorList>
    </citation>
    <scope>NUCLEOTIDE SEQUENCE [LARGE SCALE GENOMIC DNA]</scope>
    <source>
        <strain evidence="2">Lst14</strain>
    </source>
</reference>
<dbReference type="SMR" id="A0A482WXG3"/>
<organism evidence="2 3">
    <name type="scientific">Laodelphax striatellus</name>
    <name type="common">Small brown planthopper</name>
    <name type="synonym">Delphax striatella</name>
    <dbReference type="NCBI Taxonomy" id="195883"/>
    <lineage>
        <taxon>Eukaryota</taxon>
        <taxon>Metazoa</taxon>
        <taxon>Ecdysozoa</taxon>
        <taxon>Arthropoda</taxon>
        <taxon>Hexapoda</taxon>
        <taxon>Insecta</taxon>
        <taxon>Pterygota</taxon>
        <taxon>Neoptera</taxon>
        <taxon>Paraneoptera</taxon>
        <taxon>Hemiptera</taxon>
        <taxon>Auchenorrhyncha</taxon>
        <taxon>Fulgoroidea</taxon>
        <taxon>Delphacidae</taxon>
        <taxon>Criomorphinae</taxon>
        <taxon>Laodelphax</taxon>
    </lineage>
</organism>
<dbReference type="CDD" id="cd14686">
    <property type="entry name" value="bZIP"/>
    <property type="match status" value="1"/>
</dbReference>
<evidence type="ECO:0000313" key="2">
    <source>
        <dbReference type="EMBL" id="RZF38188.1"/>
    </source>
</evidence>
<gene>
    <name evidence="2" type="ORF">LSTR_LSTR005549</name>
</gene>
<dbReference type="InParanoid" id="A0A482WXG3"/>
<evidence type="ECO:0000256" key="1">
    <source>
        <dbReference type="SAM" id="Coils"/>
    </source>
</evidence>
<dbReference type="AlphaFoldDB" id="A0A482WXG3"/>
<dbReference type="InterPro" id="IPR013083">
    <property type="entry name" value="Znf_RING/FYVE/PHD"/>
</dbReference>
<name>A0A482WXG3_LAOST</name>
<dbReference type="Proteomes" id="UP000291343">
    <property type="component" value="Unassembled WGS sequence"/>
</dbReference>
<sequence>MICSKCNSDVPEQDFITCKSCATKCHFLCELIKESNFRKMSVDNRAKWKCIACKTGSAGSSDSAASTVSAALSVQALSTAGSADNKQSLSVLDIQAIGRVVKEIISSELSPTFKEDFQSVKHSIEFMSNEFDSFKNELLKHKEDVNKLNKEVMTLKQENEKLKSEVAEMQGYTRKDSVVVTVSPVALDKSIIIDDVGPPGIVEIT</sequence>
<protein>
    <recommendedName>
        <fullName evidence="4">PHD-type domain-containing protein</fullName>
    </recommendedName>
</protein>
<keyword evidence="3" id="KW-1185">Reference proteome</keyword>
<dbReference type="Gene3D" id="3.30.40.10">
    <property type="entry name" value="Zinc/RING finger domain, C3HC4 (zinc finger)"/>
    <property type="match status" value="1"/>
</dbReference>
<comment type="caution">
    <text evidence="2">The sequence shown here is derived from an EMBL/GenBank/DDBJ whole genome shotgun (WGS) entry which is preliminary data.</text>
</comment>
<dbReference type="InterPro" id="IPR011011">
    <property type="entry name" value="Znf_FYVE_PHD"/>
</dbReference>
<evidence type="ECO:0008006" key="4">
    <source>
        <dbReference type="Google" id="ProtNLM"/>
    </source>
</evidence>